<protein>
    <submittedName>
        <fullName evidence="2">Predicted chitinase</fullName>
    </submittedName>
</protein>
<dbReference type="AlphaFoldDB" id="A0A239WCP8"/>
<dbReference type="SUPFAM" id="SSF53955">
    <property type="entry name" value="Lysozyme-like"/>
    <property type="match status" value="1"/>
</dbReference>
<evidence type="ECO:0000313" key="3">
    <source>
        <dbReference type="Proteomes" id="UP000215196"/>
    </source>
</evidence>
<proteinExistence type="predicted"/>
<dbReference type="RefSeq" id="WP_185116903.1">
    <property type="nucleotide sequence ID" value="NZ_LT906465.1"/>
</dbReference>
<evidence type="ECO:0000256" key="1">
    <source>
        <dbReference type="SAM" id="MobiDB-lite"/>
    </source>
</evidence>
<sequence>MAKGVKSITGNASPEVGEKNFYEVSSFYQGTVIKNENEIKWKLYTQQSSGNWRELRGPQKTGKKVPFSFPEKWLGKKLLIEAFVYNPEIKSPPGLIVTPKTAKIPRINKVELFYVDDKKGSVFSFMEKLRARAYCVNMFLKELTFTLWEDDVKGGGHNTSNKPIDTLKARVDKNGVAVVEFPLSKAIIKKAMEGEVDVKQLEFYVTVEYYKNKKHATKNVDVDNPNPKVPINPPKKTEPKQPPIAKGSPAESKPKSKKEEKGILDKIEEKWDELWDWWETPGTIKKEQQPTVQKPEGRSVSIVQEPPEKKEEKEKCFCNRDFEEKDVRKLVKLLKGTETIWEGQALKGGKRAECNISDKSFGTLTKELNNAIKKYKINTCAQKMHFLAQVCEETGTFALSEETKSKYASSTSVYKGRGLLQLTGVKKEGEDSYDSPGPYKDYADYKGDQRIVKTPEIVANNVHYCIDSGAWIWSVNKKMTNNPKSAAIIKWGKETLGKSLNELAVYVDKYLELISVLLNGRNSETGMPNGWAIRQSNYNTLKNFFFMYDRFHGDNHKPADAKDIVTYHIYANGEIEKHIPKSIKSGYEKKYAYIYHDKSGSLHELGTYDIIPTQVYGGVKGTKVNLINLDKVKKSYKKENYQYTFNVDSPRKYVNEKTLASIFGAMLEVNYNDISCNGFSHPDGSSKPSVSHINGNNGDFKYLRKDKKLMFGDGTSLDISANPDMLDDVRQNKWNDALYKFGWKSMLGWTYKRNGKVNYLNHLPKNTKNHHHHLHVQGYKPSFKEIKK</sequence>
<keyword evidence="3" id="KW-1185">Reference proteome</keyword>
<gene>
    <name evidence="2" type="ORF">SAMEA4412677_00114</name>
</gene>
<dbReference type="Gene3D" id="1.10.530.10">
    <property type="match status" value="1"/>
</dbReference>
<dbReference type="InterPro" id="IPR023346">
    <property type="entry name" value="Lysozyme-like_dom_sf"/>
</dbReference>
<accession>A0A239WCP8</accession>
<evidence type="ECO:0000313" key="2">
    <source>
        <dbReference type="EMBL" id="SNV32172.1"/>
    </source>
</evidence>
<dbReference type="Proteomes" id="UP000215196">
    <property type="component" value="Chromosome 1"/>
</dbReference>
<dbReference type="KEGG" id="ctak:4412677_00114"/>
<reference evidence="2 3" key="1">
    <citation type="submission" date="2017-06" db="EMBL/GenBank/DDBJ databases">
        <authorList>
            <consortium name="Pathogen Informatics"/>
        </authorList>
    </citation>
    <scope>NUCLEOTIDE SEQUENCE [LARGE SCALE GENOMIC DNA]</scope>
    <source>
        <strain evidence="2 3">NCTC13490</strain>
    </source>
</reference>
<feature type="region of interest" description="Disordered" evidence="1">
    <location>
        <begin position="218"/>
        <end position="262"/>
    </location>
</feature>
<organism evidence="2 3">
    <name type="scientific">Chryseobacterium taklimakanense</name>
    <dbReference type="NCBI Taxonomy" id="536441"/>
    <lineage>
        <taxon>Bacteria</taxon>
        <taxon>Pseudomonadati</taxon>
        <taxon>Bacteroidota</taxon>
        <taxon>Flavobacteriia</taxon>
        <taxon>Flavobacteriales</taxon>
        <taxon>Weeksellaceae</taxon>
        <taxon>Chryseobacterium group</taxon>
        <taxon>Chryseobacterium</taxon>
    </lineage>
</organism>
<name>A0A239WCP8_9FLAO</name>
<dbReference type="EMBL" id="LT906465">
    <property type="protein sequence ID" value="SNV32172.1"/>
    <property type="molecule type" value="Genomic_DNA"/>
</dbReference>
<feature type="compositionally biased region" description="Basic and acidic residues" evidence="1">
    <location>
        <begin position="252"/>
        <end position="262"/>
    </location>
</feature>